<evidence type="ECO:0000313" key="3">
    <source>
        <dbReference type="EMBL" id="KAJ5364247.1"/>
    </source>
</evidence>
<evidence type="ECO:0008006" key="5">
    <source>
        <dbReference type="Google" id="ProtNLM"/>
    </source>
</evidence>
<dbReference type="EMBL" id="JAPZBS010000008">
    <property type="protein sequence ID" value="KAJ5364247.1"/>
    <property type="molecule type" value="Genomic_DNA"/>
</dbReference>
<reference evidence="3" key="1">
    <citation type="submission" date="2022-11" db="EMBL/GenBank/DDBJ databases">
        <authorList>
            <person name="Petersen C."/>
        </authorList>
    </citation>
    <scope>NUCLEOTIDE SEQUENCE</scope>
    <source>
        <strain evidence="3">IBT 29864</strain>
    </source>
</reference>
<protein>
    <recommendedName>
        <fullName evidence="5">CBM-cenC domain-containing protein</fullName>
    </recommendedName>
</protein>
<feature type="compositionally biased region" description="Low complexity" evidence="1">
    <location>
        <begin position="210"/>
        <end position="223"/>
    </location>
</feature>
<feature type="signal peptide" evidence="2">
    <location>
        <begin position="1"/>
        <end position="19"/>
    </location>
</feature>
<sequence length="649" mass="65920">MASLSWWLSFALYAGLGRAIGTDMAGDVTCTETTVSTNLLSNPSWENGLDGWSYVYPRSVSTAEATDGSYSLLTSGVYPFQTVSQAISGLIPGTTYQASIDVDIVISNIAITESCTTYLYHDTLASTNIIASKTGAYNKNTGQWYTLSGPVTATSESSTFGWYVTCSPYRIPQVSIYVDNAKFNLDTTTQVCTTATPTLTPISTPPASTPAPQSSIPVSSIASSTPIGHSSSAASIASSTPIGHSSSAASIASSTPIGHSSSAAPITPSSPVGHSSSSPLAPTSTPLLHSSSSASPSSVPLISTPVDSHTSTSLVSSQSIGHGSSSVIPSTPPSVPTGSTSLTATTSTETCTELQSTSPISSPSGNSISTSSTISYVSSSSSTALPFSTTVIATEPNQQPSATGPLEPISTPFSPIDLPATTSSGHITTTNVALTTSTVYSTRTSTITACPSSVINCPARSQTTYVTTETIYVSTTVCPVAESEPTAQATSSPTDSPVISVSVSPIFSTRTARITSCPPEVTGCSAKPAAPQVVTETLLVGESTYTLSETAAATYSAHPQVGSTPSSRLLSSVPLSYTTQAFSSHAVEQVKTSGIKTTLSVSSTVPSSSTSTGTSSVPAFNGAESLGRPGSSAQIIASVCVTGLALLWL</sequence>
<accession>A0A9W9RQ58</accession>
<evidence type="ECO:0000313" key="4">
    <source>
        <dbReference type="Proteomes" id="UP001147782"/>
    </source>
</evidence>
<feature type="region of interest" description="Disordered" evidence="1">
    <location>
        <begin position="245"/>
        <end position="373"/>
    </location>
</feature>
<feature type="region of interest" description="Disordered" evidence="1">
    <location>
        <begin position="196"/>
        <end position="223"/>
    </location>
</feature>
<comment type="caution">
    <text evidence="3">The sequence shown here is derived from an EMBL/GenBank/DDBJ whole genome shotgun (WGS) entry which is preliminary data.</text>
</comment>
<feature type="chain" id="PRO_5040941389" description="CBM-cenC domain-containing protein" evidence="2">
    <location>
        <begin position="20"/>
        <end position="649"/>
    </location>
</feature>
<organism evidence="3 4">
    <name type="scientific">Penicillium cataractarum</name>
    <dbReference type="NCBI Taxonomy" id="2100454"/>
    <lineage>
        <taxon>Eukaryota</taxon>
        <taxon>Fungi</taxon>
        <taxon>Dikarya</taxon>
        <taxon>Ascomycota</taxon>
        <taxon>Pezizomycotina</taxon>
        <taxon>Eurotiomycetes</taxon>
        <taxon>Eurotiomycetidae</taxon>
        <taxon>Eurotiales</taxon>
        <taxon>Aspergillaceae</taxon>
        <taxon>Penicillium</taxon>
    </lineage>
</organism>
<dbReference type="GeneID" id="81442052"/>
<dbReference type="Gene3D" id="2.60.120.260">
    <property type="entry name" value="Galactose-binding domain-like"/>
    <property type="match status" value="1"/>
</dbReference>
<reference evidence="3" key="2">
    <citation type="journal article" date="2023" name="IMA Fungus">
        <title>Comparative genomic study of the Penicillium genus elucidates a diverse pangenome and 15 lateral gene transfer events.</title>
        <authorList>
            <person name="Petersen C."/>
            <person name="Sorensen T."/>
            <person name="Nielsen M.R."/>
            <person name="Sondergaard T.E."/>
            <person name="Sorensen J.L."/>
            <person name="Fitzpatrick D.A."/>
            <person name="Frisvad J.C."/>
            <person name="Nielsen K.L."/>
        </authorList>
    </citation>
    <scope>NUCLEOTIDE SEQUENCE</scope>
    <source>
        <strain evidence="3">IBT 29864</strain>
    </source>
</reference>
<dbReference type="RefSeq" id="XP_056551873.1">
    <property type="nucleotide sequence ID" value="XM_056702873.1"/>
</dbReference>
<feature type="compositionally biased region" description="Low complexity" evidence="1">
    <location>
        <begin position="308"/>
        <end position="329"/>
    </location>
</feature>
<feature type="compositionally biased region" description="Low complexity" evidence="1">
    <location>
        <begin position="245"/>
        <end position="298"/>
    </location>
</feature>
<name>A0A9W9RQ58_9EURO</name>
<gene>
    <name evidence="3" type="ORF">N7496_009960</name>
</gene>
<proteinExistence type="predicted"/>
<dbReference type="AlphaFoldDB" id="A0A9W9RQ58"/>
<dbReference type="InterPro" id="IPR008979">
    <property type="entry name" value="Galactose-bd-like_sf"/>
</dbReference>
<dbReference type="SUPFAM" id="SSF49785">
    <property type="entry name" value="Galactose-binding domain-like"/>
    <property type="match status" value="1"/>
</dbReference>
<dbReference type="Proteomes" id="UP001147782">
    <property type="component" value="Unassembled WGS sequence"/>
</dbReference>
<dbReference type="OrthoDB" id="3565477at2759"/>
<keyword evidence="2" id="KW-0732">Signal</keyword>
<evidence type="ECO:0000256" key="2">
    <source>
        <dbReference type="SAM" id="SignalP"/>
    </source>
</evidence>
<feature type="compositionally biased region" description="Low complexity" evidence="1">
    <location>
        <begin position="336"/>
        <end position="373"/>
    </location>
</feature>
<evidence type="ECO:0000256" key="1">
    <source>
        <dbReference type="SAM" id="MobiDB-lite"/>
    </source>
</evidence>
<keyword evidence="4" id="KW-1185">Reference proteome</keyword>